<sequence>MNRKGADERPVAIVTGSSSGFGLHTCILLAKEGYTVIATMRDPSRGSELLRKAEEEGEEVSSAIHIRTLDVTDAIQAEAVVGETVRQYGRIDLLVNNAGYACGGYAEEVPLEEWRSQFETNFFGALSLTKAVLPSMRERGRGKIINMSSISGRFGLPGYAPYAASKFALEGLSEALRLEMLPYGVHVVLIEPGAYRTAIWNKGFEAINIRPESPYRPWMEAVLRFSRRTAETAPGPEQVARAVVKAARKRRPRLRYPIGRGSLLLRAGRMLLPWRWLERIVLQALKGGSSS</sequence>
<dbReference type="Pfam" id="PF00106">
    <property type="entry name" value="adh_short"/>
    <property type="match status" value="1"/>
</dbReference>
<proteinExistence type="inferred from homology"/>
<reference evidence="5" key="1">
    <citation type="journal article" date="2019" name="Int. J. Syst. Evol. Microbiol.">
        <title>The Global Catalogue of Microorganisms (GCM) 10K type strain sequencing project: providing services to taxonomists for standard genome sequencing and annotation.</title>
        <authorList>
            <consortium name="The Broad Institute Genomics Platform"/>
            <consortium name="The Broad Institute Genome Sequencing Center for Infectious Disease"/>
            <person name="Wu L."/>
            <person name="Ma J."/>
        </authorList>
    </citation>
    <scope>NUCLEOTIDE SEQUENCE [LARGE SCALE GENOMIC DNA]</scope>
    <source>
        <strain evidence="5">CCUG 57263</strain>
    </source>
</reference>
<evidence type="ECO:0000313" key="5">
    <source>
        <dbReference type="Proteomes" id="UP001597120"/>
    </source>
</evidence>
<name>A0ABW3DEN9_9BACL</name>
<dbReference type="CDD" id="cd05374">
    <property type="entry name" value="17beta-HSD-like_SDR_c"/>
    <property type="match status" value="1"/>
</dbReference>
<dbReference type="PRINTS" id="PR00081">
    <property type="entry name" value="GDHRDH"/>
</dbReference>
<dbReference type="Proteomes" id="UP001597120">
    <property type="component" value="Unassembled WGS sequence"/>
</dbReference>
<dbReference type="NCBIfam" id="NF005372">
    <property type="entry name" value="PRK06914.1"/>
    <property type="match status" value="1"/>
</dbReference>
<dbReference type="PRINTS" id="PR00080">
    <property type="entry name" value="SDRFAMILY"/>
</dbReference>
<evidence type="ECO:0000256" key="3">
    <source>
        <dbReference type="RuleBase" id="RU000363"/>
    </source>
</evidence>
<comment type="similarity">
    <text evidence="1 3">Belongs to the short-chain dehydrogenases/reductases (SDR) family.</text>
</comment>
<accession>A0ABW3DEN9</accession>
<keyword evidence="2" id="KW-0560">Oxidoreductase</keyword>
<keyword evidence="5" id="KW-1185">Reference proteome</keyword>
<evidence type="ECO:0000256" key="2">
    <source>
        <dbReference type="ARBA" id="ARBA00023002"/>
    </source>
</evidence>
<dbReference type="InterPro" id="IPR002347">
    <property type="entry name" value="SDR_fam"/>
</dbReference>
<organism evidence="4 5">
    <name type="scientific">Paenibacillus residui</name>
    <dbReference type="NCBI Taxonomy" id="629724"/>
    <lineage>
        <taxon>Bacteria</taxon>
        <taxon>Bacillati</taxon>
        <taxon>Bacillota</taxon>
        <taxon>Bacilli</taxon>
        <taxon>Bacillales</taxon>
        <taxon>Paenibacillaceae</taxon>
        <taxon>Paenibacillus</taxon>
    </lineage>
</organism>
<comment type="caution">
    <text evidence="4">The sequence shown here is derived from an EMBL/GenBank/DDBJ whole genome shotgun (WGS) entry which is preliminary data.</text>
</comment>
<protein>
    <submittedName>
        <fullName evidence="4">SDR family oxidoreductase</fullName>
    </submittedName>
</protein>
<dbReference type="InterPro" id="IPR036291">
    <property type="entry name" value="NAD(P)-bd_dom_sf"/>
</dbReference>
<dbReference type="Gene3D" id="3.40.50.720">
    <property type="entry name" value="NAD(P)-binding Rossmann-like Domain"/>
    <property type="match status" value="1"/>
</dbReference>
<gene>
    <name evidence="4" type="ORF">ACFQ03_22570</name>
</gene>
<dbReference type="PROSITE" id="PS00061">
    <property type="entry name" value="ADH_SHORT"/>
    <property type="match status" value="1"/>
</dbReference>
<dbReference type="InterPro" id="IPR020904">
    <property type="entry name" value="Sc_DH/Rdtase_CS"/>
</dbReference>
<dbReference type="EMBL" id="JBHTIU010000094">
    <property type="protein sequence ID" value="MFD0871917.1"/>
    <property type="molecule type" value="Genomic_DNA"/>
</dbReference>
<dbReference type="PANTHER" id="PTHR43976">
    <property type="entry name" value="SHORT CHAIN DEHYDROGENASE"/>
    <property type="match status" value="1"/>
</dbReference>
<dbReference type="RefSeq" id="WP_379291139.1">
    <property type="nucleotide sequence ID" value="NZ_JBHTIU010000094.1"/>
</dbReference>
<evidence type="ECO:0000313" key="4">
    <source>
        <dbReference type="EMBL" id="MFD0871917.1"/>
    </source>
</evidence>
<dbReference type="PANTHER" id="PTHR43976:SF16">
    <property type="entry name" value="SHORT-CHAIN DEHYDROGENASE_REDUCTASE FAMILY PROTEIN"/>
    <property type="match status" value="1"/>
</dbReference>
<dbReference type="SUPFAM" id="SSF51735">
    <property type="entry name" value="NAD(P)-binding Rossmann-fold domains"/>
    <property type="match status" value="1"/>
</dbReference>
<dbReference type="InterPro" id="IPR051911">
    <property type="entry name" value="SDR_oxidoreductase"/>
</dbReference>
<evidence type="ECO:0000256" key="1">
    <source>
        <dbReference type="ARBA" id="ARBA00006484"/>
    </source>
</evidence>